<gene>
    <name evidence="1" type="ORF">AXF13_04645</name>
</gene>
<sequence>MSELSQRIARLVHNAASSYPGGIAAIAPRLMEDGRAERTVYQDLNPQPRKLGDGRMKPPCTKIGDMVRVMEITGNLEPLYALCAHFGLVPTSLNALEPDAPNMEREMLQDVPSVVRLHEDCDRLAEGAGSVEEVLGALDFATNDLRQTVVMTLEKAGFDARPLFRRIRGKR</sequence>
<dbReference type="RefSeq" id="WP_062251827.1">
    <property type="nucleotide sequence ID" value="NZ_CP014229.1"/>
</dbReference>
<evidence type="ECO:0000313" key="2">
    <source>
        <dbReference type="Proteomes" id="UP000069241"/>
    </source>
</evidence>
<name>A0A0X8JIU1_9BACT</name>
<dbReference type="Proteomes" id="UP000069241">
    <property type="component" value="Chromosome"/>
</dbReference>
<dbReference type="EMBL" id="CP014229">
    <property type="protein sequence ID" value="AMD89456.1"/>
    <property type="molecule type" value="Genomic_DNA"/>
</dbReference>
<keyword evidence="2" id="KW-1185">Reference proteome</keyword>
<dbReference type="AlphaFoldDB" id="A0A0X8JIU1"/>
<reference evidence="2" key="1">
    <citation type="submission" date="2016-02" db="EMBL/GenBank/DDBJ databases">
        <authorList>
            <person name="Holder M.E."/>
            <person name="Ajami N.J."/>
            <person name="Petrosino J.F."/>
        </authorList>
    </citation>
    <scope>NUCLEOTIDE SEQUENCE [LARGE SCALE GENOMIC DNA]</scope>
    <source>
        <strain evidence="2">CCUG 45958</strain>
    </source>
</reference>
<organism evidence="1 2">
    <name type="scientific">Desulfovibrio fairfieldensis</name>
    <dbReference type="NCBI Taxonomy" id="44742"/>
    <lineage>
        <taxon>Bacteria</taxon>
        <taxon>Pseudomonadati</taxon>
        <taxon>Thermodesulfobacteriota</taxon>
        <taxon>Desulfovibrionia</taxon>
        <taxon>Desulfovibrionales</taxon>
        <taxon>Desulfovibrionaceae</taxon>
        <taxon>Desulfovibrio</taxon>
    </lineage>
</organism>
<proteinExistence type="predicted"/>
<dbReference type="KEGG" id="dfi:AXF13_04645"/>
<protein>
    <submittedName>
        <fullName evidence="1">Uncharacterized protein</fullName>
    </submittedName>
</protein>
<accession>A0A0X8JIU1</accession>
<evidence type="ECO:0000313" key="1">
    <source>
        <dbReference type="EMBL" id="AMD89456.1"/>
    </source>
</evidence>
<dbReference type="STRING" id="44742.AXF13_04645"/>